<name>A0A1G2CB12_9BACT</name>
<comment type="subcellular location">
    <subcellularLocation>
        <location evidence="6">Membrane</location>
        <topology evidence="6">Single-pass type II membrane protein</topology>
    </subcellularLocation>
</comment>
<evidence type="ECO:0000256" key="3">
    <source>
        <dbReference type="ARBA" id="ARBA00013208"/>
    </source>
</evidence>
<dbReference type="Gene3D" id="2.10.109.10">
    <property type="entry name" value="Umud Fragment, subunit A"/>
    <property type="match status" value="1"/>
</dbReference>
<dbReference type="PANTHER" id="PTHR43390:SF1">
    <property type="entry name" value="CHLOROPLAST PROCESSING PEPTIDASE"/>
    <property type="match status" value="1"/>
</dbReference>
<dbReference type="GO" id="GO:0004252">
    <property type="term" value="F:serine-type endopeptidase activity"/>
    <property type="evidence" value="ECO:0007669"/>
    <property type="project" value="InterPro"/>
</dbReference>
<proteinExistence type="inferred from homology"/>
<dbReference type="Proteomes" id="UP000179059">
    <property type="component" value="Unassembled WGS sequence"/>
</dbReference>
<protein>
    <recommendedName>
        <fullName evidence="3 6">Signal peptidase I</fullName>
        <ecNumber evidence="3 6">3.4.21.89</ecNumber>
    </recommendedName>
</protein>
<keyword evidence="6" id="KW-1133">Transmembrane helix</keyword>
<dbReference type="AlphaFoldDB" id="A0A1G2CB12"/>
<dbReference type="GO" id="GO:0006465">
    <property type="term" value="P:signal peptide processing"/>
    <property type="evidence" value="ECO:0007669"/>
    <property type="project" value="InterPro"/>
</dbReference>
<organism evidence="8 9">
    <name type="scientific">Candidatus Liptonbacteria bacterium RIFCSPHIGHO2_01_FULL_57_28</name>
    <dbReference type="NCBI Taxonomy" id="1798647"/>
    <lineage>
        <taxon>Bacteria</taxon>
        <taxon>Candidatus Liptoniibacteriota</taxon>
    </lineage>
</organism>
<accession>A0A1G2CB12</accession>
<evidence type="ECO:0000256" key="2">
    <source>
        <dbReference type="ARBA" id="ARBA00009370"/>
    </source>
</evidence>
<dbReference type="GO" id="GO:0016020">
    <property type="term" value="C:membrane"/>
    <property type="evidence" value="ECO:0007669"/>
    <property type="project" value="UniProtKB-SubCell"/>
</dbReference>
<feature type="active site" evidence="5">
    <location>
        <position position="38"/>
    </location>
</feature>
<evidence type="ECO:0000256" key="4">
    <source>
        <dbReference type="ARBA" id="ARBA00022801"/>
    </source>
</evidence>
<dbReference type="STRING" id="1798647.A2855_01915"/>
<dbReference type="PROSITE" id="PS00761">
    <property type="entry name" value="SPASE_I_3"/>
    <property type="match status" value="1"/>
</dbReference>
<dbReference type="InterPro" id="IPR000223">
    <property type="entry name" value="Pept_S26A_signal_pept_1"/>
</dbReference>
<dbReference type="NCBIfam" id="TIGR02227">
    <property type="entry name" value="sigpep_I_bact"/>
    <property type="match status" value="1"/>
</dbReference>
<keyword evidence="6" id="KW-0812">Transmembrane</keyword>
<dbReference type="SUPFAM" id="SSF51306">
    <property type="entry name" value="LexA/Signal peptidase"/>
    <property type="match status" value="1"/>
</dbReference>
<comment type="similarity">
    <text evidence="2 6">Belongs to the peptidase S26 family.</text>
</comment>
<dbReference type="PROSITE" id="PS00760">
    <property type="entry name" value="SPASE_I_2"/>
    <property type="match status" value="1"/>
</dbReference>
<evidence type="ECO:0000313" key="9">
    <source>
        <dbReference type="Proteomes" id="UP000179059"/>
    </source>
</evidence>
<dbReference type="InterPro" id="IPR019757">
    <property type="entry name" value="Pept_S26A_signal_pept_1_Lys-AS"/>
</dbReference>
<dbReference type="EC" id="3.4.21.89" evidence="3 6"/>
<dbReference type="PANTHER" id="PTHR43390">
    <property type="entry name" value="SIGNAL PEPTIDASE I"/>
    <property type="match status" value="1"/>
</dbReference>
<feature type="transmembrane region" description="Helical" evidence="6">
    <location>
        <begin position="7"/>
        <end position="28"/>
    </location>
</feature>
<keyword evidence="6" id="KW-0645">Protease</keyword>
<sequence>MKFVRSIVEVIVIAGLAVLTVFVLRQYVFNPYGISGTSMSPSFRNGDYVFVDQMSYRLRAPRRGEAIVFHGPASNGDDLLKRIIGLPGERVVVKNDKVTIFNSENPGGMVLDETYLDPSTVTTGEADITLGADQYFVMGDNRSVSFDSRSWGALAAADIVGRVALRIWPPETTSVFGAEQY</sequence>
<evidence type="ECO:0000256" key="6">
    <source>
        <dbReference type="RuleBase" id="RU362042"/>
    </source>
</evidence>
<dbReference type="InterPro" id="IPR036286">
    <property type="entry name" value="LexA/Signal_pep-like_sf"/>
</dbReference>
<evidence type="ECO:0000256" key="1">
    <source>
        <dbReference type="ARBA" id="ARBA00000677"/>
    </source>
</evidence>
<feature type="domain" description="Peptidase S26" evidence="7">
    <location>
        <begin position="8"/>
        <end position="168"/>
    </location>
</feature>
<dbReference type="InterPro" id="IPR019758">
    <property type="entry name" value="Pept_S26A_signal_pept_1_CS"/>
</dbReference>
<gene>
    <name evidence="8" type="ORF">A2855_01915</name>
</gene>
<dbReference type="GO" id="GO:0009003">
    <property type="term" value="F:signal peptidase activity"/>
    <property type="evidence" value="ECO:0007669"/>
    <property type="project" value="UniProtKB-EC"/>
</dbReference>
<evidence type="ECO:0000256" key="5">
    <source>
        <dbReference type="PIRSR" id="PIRSR600223-1"/>
    </source>
</evidence>
<keyword evidence="4 6" id="KW-0378">Hydrolase</keyword>
<dbReference type="CDD" id="cd06530">
    <property type="entry name" value="S26_SPase_I"/>
    <property type="match status" value="1"/>
</dbReference>
<comment type="catalytic activity">
    <reaction evidence="1 6">
        <text>Cleavage of hydrophobic, N-terminal signal or leader sequences from secreted and periplasmic proteins.</text>
        <dbReference type="EC" id="3.4.21.89"/>
    </reaction>
</comment>
<comment type="caution">
    <text evidence="8">The sequence shown here is derived from an EMBL/GenBank/DDBJ whole genome shotgun (WGS) entry which is preliminary data.</text>
</comment>
<keyword evidence="6" id="KW-0472">Membrane</keyword>
<reference evidence="8 9" key="1">
    <citation type="journal article" date="2016" name="Nat. Commun.">
        <title>Thousands of microbial genomes shed light on interconnected biogeochemical processes in an aquifer system.</title>
        <authorList>
            <person name="Anantharaman K."/>
            <person name="Brown C.T."/>
            <person name="Hug L.A."/>
            <person name="Sharon I."/>
            <person name="Castelle C.J."/>
            <person name="Probst A.J."/>
            <person name="Thomas B.C."/>
            <person name="Singh A."/>
            <person name="Wilkins M.J."/>
            <person name="Karaoz U."/>
            <person name="Brodie E.L."/>
            <person name="Williams K.H."/>
            <person name="Hubbard S.S."/>
            <person name="Banfield J.F."/>
        </authorList>
    </citation>
    <scope>NUCLEOTIDE SEQUENCE [LARGE SCALE GENOMIC DNA]</scope>
</reference>
<dbReference type="PRINTS" id="PR00727">
    <property type="entry name" value="LEADERPTASE"/>
</dbReference>
<dbReference type="Pfam" id="PF10502">
    <property type="entry name" value="Peptidase_S26"/>
    <property type="match status" value="1"/>
</dbReference>
<dbReference type="EMBL" id="MHKX01000005">
    <property type="protein sequence ID" value="OGY98584.1"/>
    <property type="molecule type" value="Genomic_DNA"/>
</dbReference>
<evidence type="ECO:0000313" key="8">
    <source>
        <dbReference type="EMBL" id="OGY98584.1"/>
    </source>
</evidence>
<dbReference type="InterPro" id="IPR019533">
    <property type="entry name" value="Peptidase_S26"/>
</dbReference>
<evidence type="ECO:0000259" key="7">
    <source>
        <dbReference type="Pfam" id="PF10502"/>
    </source>
</evidence>
<feature type="active site" evidence="5">
    <location>
        <position position="81"/>
    </location>
</feature>